<evidence type="ECO:0000256" key="8">
    <source>
        <dbReference type="ARBA" id="ARBA00022737"/>
    </source>
</evidence>
<name>A0A667XKL4_9TELE</name>
<keyword evidence="9" id="KW-0653">Protein transport</keyword>
<reference evidence="16" key="2">
    <citation type="submission" date="2025-08" db="UniProtKB">
        <authorList>
            <consortium name="Ensembl"/>
        </authorList>
    </citation>
    <scope>IDENTIFICATION</scope>
</reference>
<dbReference type="Pfam" id="PF16474">
    <property type="entry name" value="KIND"/>
    <property type="match status" value="1"/>
</dbReference>
<dbReference type="GO" id="GO:0005886">
    <property type="term" value="C:plasma membrane"/>
    <property type="evidence" value="ECO:0007669"/>
    <property type="project" value="UniProtKB-SubCell"/>
</dbReference>
<keyword evidence="6" id="KW-1003">Cell membrane</keyword>
<keyword evidence="13" id="KW-0968">Cytoplasmic vesicle</keyword>
<dbReference type="GO" id="GO:0005856">
    <property type="term" value="C:cytoskeleton"/>
    <property type="evidence" value="ECO:0007669"/>
    <property type="project" value="UniProtKB-SubCell"/>
</dbReference>
<dbReference type="GO" id="GO:0003779">
    <property type="term" value="F:actin binding"/>
    <property type="evidence" value="ECO:0007669"/>
    <property type="project" value="UniProtKB-KW"/>
</dbReference>
<dbReference type="Ensembl" id="ENSMMDT00005016144.1">
    <property type="protein sequence ID" value="ENSMMDP00005015727.1"/>
    <property type="gene ID" value="ENSMMDG00005007972.1"/>
</dbReference>
<proteinExistence type="inferred from homology"/>
<evidence type="ECO:0000256" key="6">
    <source>
        <dbReference type="ARBA" id="ARBA00022475"/>
    </source>
</evidence>
<keyword evidence="10" id="KW-0472">Membrane</keyword>
<dbReference type="InterPro" id="IPR029901">
    <property type="entry name" value="Spire"/>
</dbReference>
<feature type="domain" description="KIND" evidence="15">
    <location>
        <begin position="23"/>
        <end position="99"/>
    </location>
</feature>
<evidence type="ECO:0000259" key="15">
    <source>
        <dbReference type="PROSITE" id="PS51377"/>
    </source>
</evidence>
<dbReference type="AlphaFoldDB" id="A0A667XKL4"/>
<dbReference type="GO" id="GO:0008017">
    <property type="term" value="F:microtubule binding"/>
    <property type="evidence" value="ECO:0007669"/>
    <property type="project" value="TreeGrafter"/>
</dbReference>
<dbReference type="PANTHER" id="PTHR21345:SF5">
    <property type="entry name" value="PROTEIN SPIRE HOMOLOG 2"/>
    <property type="match status" value="1"/>
</dbReference>
<evidence type="ECO:0000256" key="3">
    <source>
        <dbReference type="ARBA" id="ARBA00004413"/>
    </source>
</evidence>
<dbReference type="InParanoid" id="A0A667XKL4"/>
<dbReference type="GO" id="GO:0040038">
    <property type="term" value="P:polar body extrusion after meiotic divisions"/>
    <property type="evidence" value="ECO:0007669"/>
    <property type="project" value="TreeGrafter"/>
</dbReference>
<keyword evidence="12" id="KW-0206">Cytoskeleton</keyword>
<evidence type="ECO:0000256" key="4">
    <source>
        <dbReference type="ARBA" id="ARBA00010956"/>
    </source>
</evidence>
<keyword evidence="8" id="KW-0677">Repeat</keyword>
<dbReference type="PANTHER" id="PTHR21345">
    <property type="entry name" value="SPIRE"/>
    <property type="match status" value="1"/>
</dbReference>
<dbReference type="GO" id="GO:0051295">
    <property type="term" value="P:establishment of meiotic spindle localization"/>
    <property type="evidence" value="ECO:0007669"/>
    <property type="project" value="TreeGrafter"/>
</dbReference>
<dbReference type="GO" id="GO:0030659">
    <property type="term" value="C:cytoplasmic vesicle membrane"/>
    <property type="evidence" value="ECO:0007669"/>
    <property type="project" value="UniProtKB-SubCell"/>
</dbReference>
<evidence type="ECO:0000256" key="2">
    <source>
        <dbReference type="ARBA" id="ARBA00004245"/>
    </source>
</evidence>
<feature type="region of interest" description="Disordered" evidence="14">
    <location>
        <begin position="1"/>
        <end position="20"/>
    </location>
</feature>
<dbReference type="GO" id="GO:0036089">
    <property type="term" value="P:cleavage furrow formation"/>
    <property type="evidence" value="ECO:0007669"/>
    <property type="project" value="TreeGrafter"/>
</dbReference>
<dbReference type="GO" id="GO:0015031">
    <property type="term" value="P:protein transport"/>
    <property type="evidence" value="ECO:0007669"/>
    <property type="project" value="UniProtKB-KW"/>
</dbReference>
<dbReference type="GO" id="GO:0051639">
    <property type="term" value="P:actin filament network formation"/>
    <property type="evidence" value="ECO:0007669"/>
    <property type="project" value="TreeGrafter"/>
</dbReference>
<dbReference type="Gene3D" id="1.10.510.10">
    <property type="entry name" value="Transferase(Phosphotransferase) domain 1"/>
    <property type="match status" value="1"/>
</dbReference>
<dbReference type="GO" id="GO:0005938">
    <property type="term" value="C:cell cortex"/>
    <property type="evidence" value="ECO:0007669"/>
    <property type="project" value="TreeGrafter"/>
</dbReference>
<reference evidence="16" key="3">
    <citation type="submission" date="2025-09" db="UniProtKB">
        <authorList>
            <consortium name="Ensembl"/>
        </authorList>
    </citation>
    <scope>IDENTIFICATION</scope>
</reference>
<evidence type="ECO:0000313" key="17">
    <source>
        <dbReference type="Proteomes" id="UP000472263"/>
    </source>
</evidence>
<dbReference type="GO" id="GO:0045010">
    <property type="term" value="P:actin nucleation"/>
    <property type="evidence" value="ECO:0007669"/>
    <property type="project" value="InterPro"/>
</dbReference>
<comment type="subcellular location">
    <subcellularLocation>
        <location evidence="3">Cell membrane</location>
        <topology evidence="3">Peripheral membrane protein</topology>
        <orientation evidence="3">Cytoplasmic side</orientation>
    </subcellularLocation>
    <subcellularLocation>
        <location evidence="2">Cytoplasm</location>
        <location evidence="2">Cytoskeleton</location>
    </subcellularLocation>
    <subcellularLocation>
        <location evidence="1">Cytoplasmic vesicle membrane</location>
        <topology evidence="1">Peripheral membrane protein</topology>
        <orientation evidence="1">Cytoplasmic side</orientation>
    </subcellularLocation>
</comment>
<dbReference type="GO" id="GO:0048193">
    <property type="term" value="P:Golgi vesicle transport"/>
    <property type="evidence" value="ECO:0007669"/>
    <property type="project" value="TreeGrafter"/>
</dbReference>
<comment type="similarity">
    <text evidence="4">Belongs to the spire family.</text>
</comment>
<protein>
    <recommendedName>
        <fullName evidence="15">KIND domain-containing protein</fullName>
    </recommendedName>
</protein>
<dbReference type="PROSITE" id="PS51377">
    <property type="entry name" value="KIND"/>
    <property type="match status" value="1"/>
</dbReference>
<evidence type="ECO:0000256" key="13">
    <source>
        <dbReference type="ARBA" id="ARBA00023329"/>
    </source>
</evidence>
<reference evidence="16" key="1">
    <citation type="submission" date="2019-06" db="EMBL/GenBank/DDBJ databases">
        <authorList>
            <consortium name="Wellcome Sanger Institute Data Sharing"/>
        </authorList>
    </citation>
    <scope>NUCLEOTIDE SEQUENCE [LARGE SCALE GENOMIC DNA]</scope>
</reference>
<keyword evidence="7" id="KW-0963">Cytoplasm</keyword>
<dbReference type="Proteomes" id="UP000472263">
    <property type="component" value="Chromosome 6"/>
</dbReference>
<evidence type="ECO:0000313" key="16">
    <source>
        <dbReference type="Ensembl" id="ENSMMDP00005015727.1"/>
    </source>
</evidence>
<dbReference type="GeneTree" id="ENSGT00390000003058"/>
<evidence type="ECO:0000256" key="11">
    <source>
        <dbReference type="ARBA" id="ARBA00023203"/>
    </source>
</evidence>
<sequence length="99" mass="11273">KTSAGSCATDRGEQRDLADPRELSLEEVLKSYEQPINEEQAWAVCYQCCSWLRLPRPLAGRLHRVKDPSYILLHRDGAVSLQPELRHNGRPAARHLFPP</sequence>
<organism evidence="16 17">
    <name type="scientific">Myripristis murdjan</name>
    <name type="common">pinecone soldierfish</name>
    <dbReference type="NCBI Taxonomy" id="586833"/>
    <lineage>
        <taxon>Eukaryota</taxon>
        <taxon>Metazoa</taxon>
        <taxon>Chordata</taxon>
        <taxon>Craniata</taxon>
        <taxon>Vertebrata</taxon>
        <taxon>Euteleostomi</taxon>
        <taxon>Actinopterygii</taxon>
        <taxon>Neopterygii</taxon>
        <taxon>Teleostei</taxon>
        <taxon>Neoteleostei</taxon>
        <taxon>Acanthomorphata</taxon>
        <taxon>Holocentriformes</taxon>
        <taxon>Holocentridae</taxon>
        <taxon>Myripristis</taxon>
    </lineage>
</organism>
<evidence type="ECO:0000256" key="1">
    <source>
        <dbReference type="ARBA" id="ARBA00004180"/>
    </source>
</evidence>
<evidence type="ECO:0000256" key="9">
    <source>
        <dbReference type="ARBA" id="ARBA00022927"/>
    </source>
</evidence>
<evidence type="ECO:0000256" key="7">
    <source>
        <dbReference type="ARBA" id="ARBA00022490"/>
    </source>
</evidence>
<accession>A0A667XKL4</accession>
<evidence type="ECO:0000256" key="14">
    <source>
        <dbReference type="SAM" id="MobiDB-lite"/>
    </source>
</evidence>
<dbReference type="InterPro" id="IPR011019">
    <property type="entry name" value="KIND_dom"/>
</dbReference>
<keyword evidence="17" id="KW-1185">Reference proteome</keyword>
<evidence type="ECO:0000256" key="5">
    <source>
        <dbReference type="ARBA" id="ARBA00022448"/>
    </source>
</evidence>
<keyword evidence="5" id="KW-0813">Transport</keyword>
<evidence type="ECO:0000256" key="12">
    <source>
        <dbReference type="ARBA" id="ARBA00023212"/>
    </source>
</evidence>
<evidence type="ECO:0000256" key="10">
    <source>
        <dbReference type="ARBA" id="ARBA00023136"/>
    </source>
</evidence>
<keyword evidence="11" id="KW-0009">Actin-binding</keyword>
<feature type="compositionally biased region" description="Basic and acidic residues" evidence="14">
    <location>
        <begin position="10"/>
        <end position="20"/>
    </location>
</feature>
<dbReference type="GO" id="GO:0030041">
    <property type="term" value="P:actin filament polymerization"/>
    <property type="evidence" value="ECO:0007669"/>
    <property type="project" value="TreeGrafter"/>
</dbReference>